<comment type="similarity">
    <text evidence="1">Belongs to the SGT1 family.</text>
</comment>
<dbReference type="SUPFAM" id="SSF48452">
    <property type="entry name" value="TPR-like"/>
    <property type="match status" value="1"/>
</dbReference>
<dbReference type="CDD" id="cd06466">
    <property type="entry name" value="p23_CS_SGT1_like"/>
    <property type="match status" value="1"/>
</dbReference>
<dbReference type="Pfam" id="PF05002">
    <property type="entry name" value="SGS"/>
    <property type="match status" value="1"/>
</dbReference>
<feature type="domain" description="SGS" evidence="3">
    <location>
        <begin position="297"/>
        <end position="399"/>
    </location>
</feature>
<dbReference type="AlphaFoldDB" id="A0A6A6SSH2"/>
<keyword evidence="6" id="KW-1185">Reference proteome</keyword>
<evidence type="ECO:0000256" key="1">
    <source>
        <dbReference type="ARBA" id="ARBA00008509"/>
    </source>
</evidence>
<dbReference type="PROSITE" id="PS51203">
    <property type="entry name" value="CS"/>
    <property type="match status" value="1"/>
</dbReference>
<proteinExistence type="inferred from homology"/>
<feature type="compositionally biased region" description="Basic and acidic residues" evidence="2">
    <location>
        <begin position="153"/>
        <end position="164"/>
    </location>
</feature>
<evidence type="ECO:0000256" key="2">
    <source>
        <dbReference type="SAM" id="MobiDB-lite"/>
    </source>
</evidence>
<dbReference type="PROSITE" id="PS51048">
    <property type="entry name" value="SGS"/>
    <property type="match status" value="1"/>
</dbReference>
<dbReference type="InterPro" id="IPR044563">
    <property type="entry name" value="Sgt1-like"/>
</dbReference>
<evidence type="ECO:0000313" key="6">
    <source>
        <dbReference type="Proteomes" id="UP000799324"/>
    </source>
</evidence>
<feature type="compositionally biased region" description="Basic and acidic residues" evidence="2">
    <location>
        <begin position="271"/>
        <end position="280"/>
    </location>
</feature>
<organism evidence="5 6">
    <name type="scientific">Lophiostoma macrostomum CBS 122681</name>
    <dbReference type="NCBI Taxonomy" id="1314788"/>
    <lineage>
        <taxon>Eukaryota</taxon>
        <taxon>Fungi</taxon>
        <taxon>Dikarya</taxon>
        <taxon>Ascomycota</taxon>
        <taxon>Pezizomycotina</taxon>
        <taxon>Dothideomycetes</taxon>
        <taxon>Pleosporomycetidae</taxon>
        <taxon>Pleosporales</taxon>
        <taxon>Lophiostomataceae</taxon>
        <taxon>Lophiostoma</taxon>
    </lineage>
</organism>
<feature type="compositionally biased region" description="Acidic residues" evidence="2">
    <location>
        <begin position="328"/>
        <end position="341"/>
    </location>
</feature>
<dbReference type="EMBL" id="MU004504">
    <property type="protein sequence ID" value="KAF2649154.1"/>
    <property type="molecule type" value="Genomic_DNA"/>
</dbReference>
<reference evidence="5" key="1">
    <citation type="journal article" date="2020" name="Stud. Mycol.">
        <title>101 Dothideomycetes genomes: a test case for predicting lifestyles and emergence of pathogens.</title>
        <authorList>
            <person name="Haridas S."/>
            <person name="Albert R."/>
            <person name="Binder M."/>
            <person name="Bloem J."/>
            <person name="Labutti K."/>
            <person name="Salamov A."/>
            <person name="Andreopoulos B."/>
            <person name="Baker S."/>
            <person name="Barry K."/>
            <person name="Bills G."/>
            <person name="Bluhm B."/>
            <person name="Cannon C."/>
            <person name="Castanera R."/>
            <person name="Culley D."/>
            <person name="Daum C."/>
            <person name="Ezra D."/>
            <person name="Gonzalez J."/>
            <person name="Henrissat B."/>
            <person name="Kuo A."/>
            <person name="Liang C."/>
            <person name="Lipzen A."/>
            <person name="Lutzoni F."/>
            <person name="Magnuson J."/>
            <person name="Mondo S."/>
            <person name="Nolan M."/>
            <person name="Ohm R."/>
            <person name="Pangilinan J."/>
            <person name="Park H.-J."/>
            <person name="Ramirez L."/>
            <person name="Alfaro M."/>
            <person name="Sun H."/>
            <person name="Tritt A."/>
            <person name="Yoshinaga Y."/>
            <person name="Zwiers L.-H."/>
            <person name="Turgeon B."/>
            <person name="Goodwin S."/>
            <person name="Spatafora J."/>
            <person name="Crous P."/>
            <person name="Grigoriev I."/>
        </authorList>
    </citation>
    <scope>NUCLEOTIDE SEQUENCE</scope>
    <source>
        <strain evidence="5">CBS 122681</strain>
    </source>
</reference>
<dbReference type="Gene3D" id="2.60.40.790">
    <property type="match status" value="1"/>
</dbReference>
<dbReference type="Proteomes" id="UP000799324">
    <property type="component" value="Unassembled WGS sequence"/>
</dbReference>
<dbReference type="Pfam" id="PF04969">
    <property type="entry name" value="CS"/>
    <property type="match status" value="1"/>
</dbReference>
<evidence type="ECO:0000313" key="5">
    <source>
        <dbReference type="EMBL" id="KAF2649154.1"/>
    </source>
</evidence>
<protein>
    <submittedName>
        <fullName evidence="5">SGS-domain-containing protein</fullName>
    </submittedName>
</protein>
<feature type="compositionally biased region" description="Polar residues" evidence="2">
    <location>
        <begin position="291"/>
        <end position="303"/>
    </location>
</feature>
<dbReference type="Gene3D" id="1.25.40.10">
    <property type="entry name" value="Tetratricopeptide repeat domain"/>
    <property type="match status" value="1"/>
</dbReference>
<feature type="compositionally biased region" description="Polar residues" evidence="2">
    <location>
        <begin position="366"/>
        <end position="383"/>
    </location>
</feature>
<evidence type="ECO:0000259" key="4">
    <source>
        <dbReference type="PROSITE" id="PS51203"/>
    </source>
</evidence>
<accession>A0A6A6SSH2</accession>
<feature type="domain" description="CS" evidence="4">
    <location>
        <begin position="174"/>
        <end position="266"/>
    </location>
</feature>
<dbReference type="OrthoDB" id="1898560at2759"/>
<name>A0A6A6SSH2_9PLEO</name>
<gene>
    <name evidence="5" type="ORF">K491DRAFT_698345</name>
</gene>
<dbReference type="GO" id="GO:0051087">
    <property type="term" value="F:protein-folding chaperone binding"/>
    <property type="evidence" value="ECO:0007669"/>
    <property type="project" value="InterPro"/>
</dbReference>
<feature type="compositionally biased region" description="Basic and acidic residues" evidence="2">
    <location>
        <begin position="305"/>
        <end position="318"/>
    </location>
</feature>
<dbReference type="InterPro" id="IPR011990">
    <property type="entry name" value="TPR-like_helical_dom_sf"/>
</dbReference>
<dbReference type="PANTHER" id="PTHR45862">
    <property type="entry name" value="PROTEIN SGT1 HOMOLOG"/>
    <property type="match status" value="1"/>
</dbReference>
<feature type="region of interest" description="Disordered" evidence="2">
    <location>
        <begin position="271"/>
        <end position="399"/>
    </location>
</feature>
<dbReference type="InterPro" id="IPR007052">
    <property type="entry name" value="CS_dom"/>
</dbReference>
<evidence type="ECO:0000259" key="3">
    <source>
        <dbReference type="PROSITE" id="PS51048"/>
    </source>
</evidence>
<dbReference type="InterPro" id="IPR008978">
    <property type="entry name" value="HSP20-like_chaperone"/>
</dbReference>
<dbReference type="SUPFAM" id="SSF49764">
    <property type="entry name" value="HSP20-like chaperones"/>
    <property type="match status" value="1"/>
</dbReference>
<feature type="region of interest" description="Disordered" evidence="2">
    <location>
        <begin position="131"/>
        <end position="177"/>
    </location>
</feature>
<dbReference type="InterPro" id="IPR007699">
    <property type="entry name" value="SGS_dom"/>
</dbReference>
<sequence length="399" mass="44057">MDHAARGAAALSASKYDEAIKNYTDAISANPNAVDYFIKRSTAYQRSSKYPEALTDAEIAVVLAHKRGKRELIKESQLRRAIALFYHERYGDAQFVLGIVKRLDEKEKTLAIWEMKIGGKLKALDEGDERRNTTVKEVPDVEIPSASSSKAAAKSEDPKSDEPAGPKPVVPTPANKIKHDWYQNTDNVYFTLLAKGVPKDKASVEIEKDSLSISFPIHDSPSDFAYSLDPFFAPVDSSKSTFRITASKIEVTLKKETPGVKWHALEGYRDTSAPADEKKTSIPSHVLAPKTNDQPPAYPTSSRKGAKDWDKVAKDLTAKKPKGKGGDDDGDDDYDPDNEGDETSRFFKTLYKGADPDQQKAMMKSYQESGGTVLSTDWSNVGSRTVVPEPPEGMEARKY</sequence>